<feature type="transmembrane region" description="Helical" evidence="6">
    <location>
        <begin position="160"/>
        <end position="178"/>
    </location>
</feature>
<evidence type="ECO:0000313" key="7">
    <source>
        <dbReference type="EMBL" id="MBY0096274.1"/>
    </source>
</evidence>
<dbReference type="PANTHER" id="PTHR21716">
    <property type="entry name" value="TRANSMEMBRANE PROTEIN"/>
    <property type="match status" value="1"/>
</dbReference>
<reference evidence="7 8" key="1">
    <citation type="submission" date="2020-07" db="EMBL/GenBank/DDBJ databases">
        <title>Fungal Genomes of the International Space Station.</title>
        <authorList>
            <person name="Seuylemezian A."/>
            <person name="Singh N.K."/>
            <person name="Wood J."/>
            <person name="Venkateswaran K."/>
        </authorList>
    </citation>
    <scope>NUCLEOTIDE SEQUENCE [LARGE SCALE GENOMIC DNA]</scope>
    <source>
        <strain evidence="7 8">PL-B2</strain>
    </source>
</reference>
<accession>A0ABS7K1Z3</accession>
<feature type="transmembrane region" description="Helical" evidence="6">
    <location>
        <begin position="219"/>
        <end position="247"/>
    </location>
</feature>
<evidence type="ECO:0000256" key="5">
    <source>
        <dbReference type="ARBA" id="ARBA00023136"/>
    </source>
</evidence>
<comment type="caution">
    <text evidence="7">The sequence shown here is derived from an EMBL/GenBank/DDBJ whole genome shotgun (WGS) entry which is preliminary data.</text>
</comment>
<dbReference type="Pfam" id="PF01594">
    <property type="entry name" value="AI-2E_transport"/>
    <property type="match status" value="1"/>
</dbReference>
<name>A0ABS7K1Z3_9BACI</name>
<gene>
    <name evidence="7" type="ORF">H0185_05580</name>
</gene>
<protein>
    <submittedName>
        <fullName evidence="7">AI-2E family transporter</fullName>
    </submittedName>
</protein>
<evidence type="ECO:0000256" key="6">
    <source>
        <dbReference type="SAM" id="Phobius"/>
    </source>
</evidence>
<sequence length="358" mass="40270">MDIPMKWFYRLGFLLLLFFVVYIFFKLQMVWAPFLNIFMTLLIPFAVGAFITYLLHPVIDNLQSRGVHRGMAVFIIYTLFFGGIGFAIYRGIPTFVNQLHDLGENAPIFAAYYQEWVDGIQDETSRWPPAVKERIDNSILAVEAYLEGILSVILDILKGFLNSIVTLAIIPFIAFYMLKDYNLMKRAAWYMTPSRWRDQGKLFLRDVDKSLGSYIRGQLLVCCIIGVLSTLLFFFAGMPYSLLLGIIVGLTNVIPYFGPIIGAVPAVIIAATISMKMVMICLIIVFSLQFLEGNILSPIIVGKSLHMHPLVIMFALIAGGEVGGVLGLILAVPVLVVLKTAILHAKEHIIRMKRQPLR</sequence>
<dbReference type="Proteomes" id="UP000769780">
    <property type="component" value="Unassembled WGS sequence"/>
</dbReference>
<organism evidence="7 8">
    <name type="scientific">Mesobacillus maritimus</name>
    <dbReference type="NCBI Taxonomy" id="1643336"/>
    <lineage>
        <taxon>Bacteria</taxon>
        <taxon>Bacillati</taxon>
        <taxon>Bacillota</taxon>
        <taxon>Bacilli</taxon>
        <taxon>Bacillales</taxon>
        <taxon>Bacillaceae</taxon>
        <taxon>Mesobacillus</taxon>
    </lineage>
</organism>
<feature type="transmembrane region" description="Helical" evidence="6">
    <location>
        <begin position="71"/>
        <end position="92"/>
    </location>
</feature>
<proteinExistence type="inferred from homology"/>
<feature type="transmembrane region" description="Helical" evidence="6">
    <location>
        <begin position="253"/>
        <end position="273"/>
    </location>
</feature>
<keyword evidence="4 6" id="KW-1133">Transmembrane helix</keyword>
<dbReference type="EMBL" id="JACWFH010000008">
    <property type="protein sequence ID" value="MBY0096274.1"/>
    <property type="molecule type" value="Genomic_DNA"/>
</dbReference>
<comment type="similarity">
    <text evidence="2">Belongs to the autoinducer-2 exporter (AI-2E) (TC 2.A.86) family.</text>
</comment>
<evidence type="ECO:0000256" key="1">
    <source>
        <dbReference type="ARBA" id="ARBA00004141"/>
    </source>
</evidence>
<feature type="transmembrane region" description="Helical" evidence="6">
    <location>
        <begin position="37"/>
        <end position="59"/>
    </location>
</feature>
<keyword evidence="3 6" id="KW-0812">Transmembrane</keyword>
<feature type="transmembrane region" description="Helical" evidence="6">
    <location>
        <begin position="7"/>
        <end position="25"/>
    </location>
</feature>
<comment type="subcellular location">
    <subcellularLocation>
        <location evidence="1">Membrane</location>
        <topology evidence="1">Multi-pass membrane protein</topology>
    </subcellularLocation>
</comment>
<evidence type="ECO:0000313" key="8">
    <source>
        <dbReference type="Proteomes" id="UP000769780"/>
    </source>
</evidence>
<dbReference type="PANTHER" id="PTHR21716:SF15">
    <property type="entry name" value="TRANSPORT PROTEIN YRRI-RELATED"/>
    <property type="match status" value="1"/>
</dbReference>
<evidence type="ECO:0000256" key="3">
    <source>
        <dbReference type="ARBA" id="ARBA00022692"/>
    </source>
</evidence>
<feature type="transmembrane region" description="Helical" evidence="6">
    <location>
        <begin position="312"/>
        <end position="338"/>
    </location>
</feature>
<dbReference type="InterPro" id="IPR002549">
    <property type="entry name" value="AI-2E-like"/>
</dbReference>
<dbReference type="RefSeq" id="WP_221872037.1">
    <property type="nucleotide sequence ID" value="NZ_JACWFH010000008.1"/>
</dbReference>
<evidence type="ECO:0000256" key="4">
    <source>
        <dbReference type="ARBA" id="ARBA00022989"/>
    </source>
</evidence>
<keyword evidence="5 6" id="KW-0472">Membrane</keyword>
<keyword evidence="8" id="KW-1185">Reference proteome</keyword>
<evidence type="ECO:0000256" key="2">
    <source>
        <dbReference type="ARBA" id="ARBA00009773"/>
    </source>
</evidence>
<feature type="transmembrane region" description="Helical" evidence="6">
    <location>
        <begin position="280"/>
        <end position="300"/>
    </location>
</feature>